<dbReference type="AlphaFoldDB" id="A0A563DGJ5"/>
<dbReference type="RefSeq" id="WP_146291923.1">
    <property type="nucleotide sequence ID" value="NZ_SELH01000015.1"/>
</dbReference>
<comment type="caution">
    <text evidence="1">The sequence shown here is derived from an EMBL/GenBank/DDBJ whole genome shotgun (WGS) entry which is preliminary data.</text>
</comment>
<sequence>MILTLKYKLITVLLIFLISTELIKAQIDIKVINIENNQPIINASVFDKLNNYLGVTNEDGIFKVLDTKKYERIIIKIPGFEEKIVAIGKLNKSVYLFRKGLKLKNDLKATKILKKMWDNRNLNSPDHLDSYEFDSYVKFSIEAPSDSVSYIPNPKTKLDSLNNKFKSLLDKSMLFLGERTMTYKYDKKFGRKAIVTAYKAGGFSDPELFNATITLSLVNEIPKILTPKELQHNTSLLVDSIDLNGRKTYIIYTFKGKSQSENYRSLTVFIDAKSYALVKLIGNTSKISDIYYEITYAENNGIWYAENEYIQTKLLSKNFIEKMNKLLPKSLFFFTRLSTTATIESNFLNFKSPIVFDPKEFNGYEYAISKTINTDKNLTLYNLRTDSLSNKESNTYHELNRLSKKYNVEPKISFLRSLSSGVLPIGFFNFDIFNLVSNNMYESFRYQVGGRTNWKLSNNFSIGGYIAKGTKDKDTKGGGEVTFYINKKKGGELTLKLETDVLPVGRTKIKYQTAKDILEAKPNNIYNDKYFSYRTIDLSYQQNFFKNIDFTFLLNYQKQRVDFDYKFKNYNVDTWFNFVTTSVMMRYAPNVKYIESISGKRTTLKDIPPYYYLTYSKSWNLFNNSTATHRIYLSTLYILNTRLGSTEILGNMGASFGETPLMNTYEGVGVAKGGRSLWGRFSVKGYQSFETMEPSTFFSDKFASFQLLHHLPSIRLNQSKSLYFTLVYKGLIGGMSHKEDHQLFVFEVPKDYYQEIGIEANKLLLGFLGIGVYSRIGAYKVGNLDRNLYIKLTLDL</sequence>
<evidence type="ECO:0000313" key="1">
    <source>
        <dbReference type="EMBL" id="TWP29280.1"/>
    </source>
</evidence>
<gene>
    <name evidence="1" type="ORF">ETU09_03420</name>
</gene>
<reference evidence="1 2" key="1">
    <citation type="submission" date="2019-02" db="EMBL/GenBank/DDBJ databases">
        <title>Apibacter muscae sp. nov.: a novel member of the house fly microbiota.</title>
        <authorList>
            <person name="Park R."/>
        </authorList>
    </citation>
    <scope>NUCLEOTIDE SEQUENCE [LARGE SCALE GENOMIC DNA]</scope>
    <source>
        <strain evidence="1 2">AL1</strain>
    </source>
</reference>
<accession>A0A563DGJ5</accession>
<name>A0A563DGJ5_9FLAO</name>
<organism evidence="1 2">
    <name type="scientific">Apibacter muscae</name>
    <dbReference type="NCBI Taxonomy" id="2509004"/>
    <lineage>
        <taxon>Bacteria</taxon>
        <taxon>Pseudomonadati</taxon>
        <taxon>Bacteroidota</taxon>
        <taxon>Flavobacteriia</taxon>
        <taxon>Flavobacteriales</taxon>
        <taxon>Weeksellaceae</taxon>
        <taxon>Apibacter</taxon>
    </lineage>
</organism>
<dbReference type="OrthoDB" id="604691at2"/>
<evidence type="ECO:0000313" key="2">
    <source>
        <dbReference type="Proteomes" id="UP000319499"/>
    </source>
</evidence>
<evidence type="ECO:0008006" key="3">
    <source>
        <dbReference type="Google" id="ProtNLM"/>
    </source>
</evidence>
<dbReference type="Proteomes" id="UP000319499">
    <property type="component" value="Unassembled WGS sequence"/>
</dbReference>
<protein>
    <recommendedName>
        <fullName evidence="3">Carboxypeptidase-like regulatory domain-containing protein</fullName>
    </recommendedName>
</protein>
<dbReference type="EMBL" id="SELH01000015">
    <property type="protein sequence ID" value="TWP29280.1"/>
    <property type="molecule type" value="Genomic_DNA"/>
</dbReference>
<proteinExistence type="predicted"/>
<keyword evidence="2" id="KW-1185">Reference proteome</keyword>